<keyword evidence="4 5" id="KW-0274">FAD</keyword>
<protein>
    <submittedName>
        <fullName evidence="9">Alcohol dehydrogenase [acceptor]</fullName>
        <ecNumber evidence="9">1.1.99.-</ecNumber>
    </submittedName>
</protein>
<dbReference type="InterPro" id="IPR007867">
    <property type="entry name" value="GMC_OxRtase_C"/>
</dbReference>
<dbReference type="GO" id="GO:0019285">
    <property type="term" value="P:glycine betaine biosynthetic process from choline"/>
    <property type="evidence" value="ECO:0007669"/>
    <property type="project" value="TreeGrafter"/>
</dbReference>
<dbReference type="NCBIfam" id="NF002550">
    <property type="entry name" value="PRK02106.1"/>
    <property type="match status" value="1"/>
</dbReference>
<sequence length="529" mass="57802">MFDFDYVIVGAGSAGCVLANRLSEDGSRRVCLIEAGKSDDSLLVRMPVGVAAILPTRIRNWAFQTLPQPGLGGRRGYQPRGKMLGGSSSMNAMIYIRGQREDYDGWAAGGCTGWGWHDVLPYFRKAEHQERGDDDFHAVGGPLNVADLRSPNPLSRAFVEAARELQVPVNPDFNGPVQEGAGLYQVTQKDGERCSAARAYLAPVHDRANLRVITGARVSRILFDGRRAVGVAYRHGGTTRVIRVGAEVILAAGALQSPQLLQLSGIGDGAMLRRHGIEVFHDLPSVGQHLQDHIDYVTSYRCRTRDAFGISLGGMPILLRAIGEYRRERKGLLTSNFAEAGAFLRSDLAIERPDLQLHFVVGIVDDHSRKLHLGHGYSCHVCLLRPKSEGSVYLQSADPFSAPAIDPNYLGEEEDLDTLVKGFRIMRRILEAPALAPYRGREFYTADVQDDAAIRAAIRARADTVYHPVGSCRMGTGEDAVVDPELKVWGVERLRVVDASVMPRIVSGNTNAPTIMIAEKAAEMIRVAA</sequence>
<evidence type="ECO:0000256" key="4">
    <source>
        <dbReference type="ARBA" id="ARBA00022827"/>
    </source>
</evidence>
<dbReference type="GO" id="GO:0050660">
    <property type="term" value="F:flavin adenine dinucleotide binding"/>
    <property type="evidence" value="ECO:0007669"/>
    <property type="project" value="InterPro"/>
</dbReference>
<dbReference type="PANTHER" id="PTHR11552">
    <property type="entry name" value="GLUCOSE-METHANOL-CHOLINE GMC OXIDOREDUCTASE"/>
    <property type="match status" value="1"/>
</dbReference>
<evidence type="ECO:0000256" key="1">
    <source>
        <dbReference type="ARBA" id="ARBA00001974"/>
    </source>
</evidence>
<evidence type="ECO:0000256" key="6">
    <source>
        <dbReference type="RuleBase" id="RU003968"/>
    </source>
</evidence>
<dbReference type="GO" id="GO:0016020">
    <property type="term" value="C:membrane"/>
    <property type="evidence" value="ECO:0007669"/>
    <property type="project" value="TreeGrafter"/>
</dbReference>
<organism evidence="9 10">
    <name type="scientific">Oceanibacterium hippocampi</name>
    <dbReference type="NCBI Taxonomy" id="745714"/>
    <lineage>
        <taxon>Bacteria</taxon>
        <taxon>Pseudomonadati</taxon>
        <taxon>Pseudomonadota</taxon>
        <taxon>Alphaproteobacteria</taxon>
        <taxon>Sneathiellales</taxon>
        <taxon>Sneathiellaceae</taxon>
        <taxon>Oceanibacterium</taxon>
    </lineage>
</organism>
<dbReference type="InterPro" id="IPR012132">
    <property type="entry name" value="GMC_OxRdtase"/>
</dbReference>
<dbReference type="Pfam" id="PF00732">
    <property type="entry name" value="GMC_oxred_N"/>
    <property type="match status" value="1"/>
</dbReference>
<dbReference type="RefSeq" id="WP_085883348.1">
    <property type="nucleotide sequence ID" value="NZ_FWFR01000001.1"/>
</dbReference>
<dbReference type="PANTHER" id="PTHR11552:SF147">
    <property type="entry name" value="CHOLINE DEHYDROGENASE, MITOCHONDRIAL"/>
    <property type="match status" value="1"/>
</dbReference>
<dbReference type="Gene3D" id="3.30.560.10">
    <property type="entry name" value="Glucose Oxidase, domain 3"/>
    <property type="match status" value="1"/>
</dbReference>
<accession>A0A1Y5SWE1</accession>
<evidence type="ECO:0000313" key="9">
    <source>
        <dbReference type="EMBL" id="SLN49308.1"/>
    </source>
</evidence>
<dbReference type="EMBL" id="FWFR01000001">
    <property type="protein sequence ID" value="SLN49308.1"/>
    <property type="molecule type" value="Genomic_DNA"/>
</dbReference>
<dbReference type="OrthoDB" id="9785276at2"/>
<evidence type="ECO:0000256" key="3">
    <source>
        <dbReference type="ARBA" id="ARBA00022630"/>
    </source>
</evidence>
<evidence type="ECO:0000256" key="5">
    <source>
        <dbReference type="PIRSR" id="PIRSR000137-2"/>
    </source>
</evidence>
<proteinExistence type="inferred from homology"/>
<keyword evidence="9" id="KW-0560">Oxidoreductase</keyword>
<gene>
    <name evidence="9" type="primary">alkJ_1</name>
    <name evidence="9" type="ORF">OCH7691_02155</name>
</gene>
<dbReference type="PROSITE" id="PS00624">
    <property type="entry name" value="GMC_OXRED_2"/>
    <property type="match status" value="1"/>
</dbReference>
<dbReference type="EC" id="1.1.99.-" evidence="9"/>
<dbReference type="Gene3D" id="3.50.50.60">
    <property type="entry name" value="FAD/NAD(P)-binding domain"/>
    <property type="match status" value="1"/>
</dbReference>
<dbReference type="AlphaFoldDB" id="A0A1Y5SWE1"/>
<dbReference type="PROSITE" id="PS00623">
    <property type="entry name" value="GMC_OXRED_1"/>
    <property type="match status" value="1"/>
</dbReference>
<reference evidence="9 10" key="1">
    <citation type="submission" date="2017-03" db="EMBL/GenBank/DDBJ databases">
        <authorList>
            <person name="Afonso C.L."/>
            <person name="Miller P.J."/>
            <person name="Scott M.A."/>
            <person name="Spackman E."/>
            <person name="Goraichik I."/>
            <person name="Dimitrov K.M."/>
            <person name="Suarez D.L."/>
            <person name="Swayne D.E."/>
        </authorList>
    </citation>
    <scope>NUCLEOTIDE SEQUENCE [LARGE SCALE GENOMIC DNA]</scope>
    <source>
        <strain evidence="9 10">CECT 7691</strain>
    </source>
</reference>
<dbReference type="SUPFAM" id="SSF51905">
    <property type="entry name" value="FAD/NAD(P)-binding domain"/>
    <property type="match status" value="1"/>
</dbReference>
<feature type="domain" description="Glucose-methanol-choline oxidoreductase N-terminal" evidence="8">
    <location>
        <begin position="253"/>
        <end position="267"/>
    </location>
</feature>
<name>A0A1Y5SWE1_9PROT</name>
<evidence type="ECO:0000259" key="7">
    <source>
        <dbReference type="PROSITE" id="PS00623"/>
    </source>
</evidence>
<comment type="similarity">
    <text evidence="2 6">Belongs to the GMC oxidoreductase family.</text>
</comment>
<dbReference type="Proteomes" id="UP000193200">
    <property type="component" value="Unassembled WGS sequence"/>
</dbReference>
<keyword evidence="3 6" id="KW-0285">Flavoprotein</keyword>
<evidence type="ECO:0000259" key="8">
    <source>
        <dbReference type="PROSITE" id="PS00624"/>
    </source>
</evidence>
<dbReference type="SUPFAM" id="SSF54373">
    <property type="entry name" value="FAD-linked reductases, C-terminal domain"/>
    <property type="match status" value="1"/>
</dbReference>
<dbReference type="GO" id="GO:0008812">
    <property type="term" value="F:choline dehydrogenase activity"/>
    <property type="evidence" value="ECO:0007669"/>
    <property type="project" value="TreeGrafter"/>
</dbReference>
<dbReference type="Pfam" id="PF05199">
    <property type="entry name" value="GMC_oxred_C"/>
    <property type="match status" value="1"/>
</dbReference>
<evidence type="ECO:0000256" key="2">
    <source>
        <dbReference type="ARBA" id="ARBA00010790"/>
    </source>
</evidence>
<dbReference type="InParanoid" id="A0A1Y5SWE1"/>
<comment type="cofactor">
    <cofactor evidence="1 5">
        <name>FAD</name>
        <dbReference type="ChEBI" id="CHEBI:57692"/>
    </cofactor>
</comment>
<keyword evidence="10" id="KW-1185">Reference proteome</keyword>
<feature type="binding site" evidence="5">
    <location>
        <position position="218"/>
    </location>
    <ligand>
        <name>FAD</name>
        <dbReference type="ChEBI" id="CHEBI:57692"/>
    </ligand>
</feature>
<dbReference type="PIRSF" id="PIRSF000137">
    <property type="entry name" value="Alcohol_oxidase"/>
    <property type="match status" value="1"/>
</dbReference>
<dbReference type="InterPro" id="IPR036188">
    <property type="entry name" value="FAD/NAD-bd_sf"/>
</dbReference>
<feature type="domain" description="Glucose-methanol-choline oxidoreductase N-terminal" evidence="7">
    <location>
        <begin position="81"/>
        <end position="104"/>
    </location>
</feature>
<evidence type="ECO:0000313" key="10">
    <source>
        <dbReference type="Proteomes" id="UP000193200"/>
    </source>
</evidence>
<dbReference type="InterPro" id="IPR000172">
    <property type="entry name" value="GMC_OxRdtase_N"/>
</dbReference>